<sequence length="155" mass="17037">MRKFAFHYAVAKDVVVPKCWTNHEIASYAWLKGFLHHHKELSLRSPQATSLGRVTAFNKTTVADFYSNIKDVIFNIDETGFTTVHKPGKIISFKGKKQVGKVTSGKRGTFVMVCCAISAIGTAVPPVFVFPHVRVAELLKTGAPPGSLCLTHSSY</sequence>
<organism evidence="2 3">
    <name type="scientific">Dryococelus australis</name>
    <dbReference type="NCBI Taxonomy" id="614101"/>
    <lineage>
        <taxon>Eukaryota</taxon>
        <taxon>Metazoa</taxon>
        <taxon>Ecdysozoa</taxon>
        <taxon>Arthropoda</taxon>
        <taxon>Hexapoda</taxon>
        <taxon>Insecta</taxon>
        <taxon>Pterygota</taxon>
        <taxon>Neoptera</taxon>
        <taxon>Polyneoptera</taxon>
        <taxon>Phasmatodea</taxon>
        <taxon>Verophasmatodea</taxon>
        <taxon>Anareolatae</taxon>
        <taxon>Phasmatidae</taxon>
        <taxon>Eurycanthinae</taxon>
        <taxon>Dryococelus</taxon>
    </lineage>
</organism>
<dbReference type="EMBL" id="JARBHB010000004">
    <property type="protein sequence ID" value="KAJ8884772.1"/>
    <property type="molecule type" value="Genomic_DNA"/>
</dbReference>
<gene>
    <name evidence="2" type="ORF">PR048_010968</name>
</gene>
<evidence type="ECO:0000313" key="2">
    <source>
        <dbReference type="EMBL" id="KAJ8884772.1"/>
    </source>
</evidence>
<keyword evidence="1" id="KW-0812">Transmembrane</keyword>
<name>A0ABQ9HKB5_9NEOP</name>
<evidence type="ECO:0008006" key="4">
    <source>
        <dbReference type="Google" id="ProtNLM"/>
    </source>
</evidence>
<proteinExistence type="predicted"/>
<comment type="caution">
    <text evidence="2">The sequence shown here is derived from an EMBL/GenBank/DDBJ whole genome shotgun (WGS) entry which is preliminary data.</text>
</comment>
<protein>
    <recommendedName>
        <fullName evidence="4">Transposase</fullName>
    </recommendedName>
</protein>
<evidence type="ECO:0000313" key="3">
    <source>
        <dbReference type="Proteomes" id="UP001159363"/>
    </source>
</evidence>
<keyword evidence="1" id="KW-1133">Transmembrane helix</keyword>
<reference evidence="2 3" key="1">
    <citation type="submission" date="2023-02" db="EMBL/GenBank/DDBJ databases">
        <title>LHISI_Scaffold_Assembly.</title>
        <authorList>
            <person name="Stuart O.P."/>
            <person name="Cleave R."/>
            <person name="Magrath M.J.L."/>
            <person name="Mikheyev A.S."/>
        </authorList>
    </citation>
    <scope>NUCLEOTIDE SEQUENCE [LARGE SCALE GENOMIC DNA]</scope>
    <source>
        <strain evidence="2">Daus_M_001</strain>
        <tissue evidence="2">Leg muscle</tissue>
    </source>
</reference>
<keyword evidence="3" id="KW-1185">Reference proteome</keyword>
<keyword evidence="1" id="KW-0472">Membrane</keyword>
<dbReference type="Proteomes" id="UP001159363">
    <property type="component" value="Chromosome X"/>
</dbReference>
<evidence type="ECO:0000256" key="1">
    <source>
        <dbReference type="SAM" id="Phobius"/>
    </source>
</evidence>
<feature type="transmembrane region" description="Helical" evidence="1">
    <location>
        <begin position="110"/>
        <end position="130"/>
    </location>
</feature>
<accession>A0ABQ9HKB5</accession>